<proteinExistence type="predicted"/>
<keyword evidence="3" id="KW-1185">Reference proteome</keyword>
<organism evidence="2 3">
    <name type="scientific">Allacma fusca</name>
    <dbReference type="NCBI Taxonomy" id="39272"/>
    <lineage>
        <taxon>Eukaryota</taxon>
        <taxon>Metazoa</taxon>
        <taxon>Ecdysozoa</taxon>
        <taxon>Arthropoda</taxon>
        <taxon>Hexapoda</taxon>
        <taxon>Collembola</taxon>
        <taxon>Symphypleona</taxon>
        <taxon>Sminthuridae</taxon>
        <taxon>Allacma</taxon>
    </lineage>
</organism>
<comment type="caution">
    <text evidence="2">The sequence shown here is derived from an EMBL/GenBank/DDBJ whole genome shotgun (WGS) entry which is preliminary data.</text>
</comment>
<dbReference type="AlphaFoldDB" id="A0A8J2KDE1"/>
<sequence>MKNSMKLNHHKNDKEKLVIRRGEKLPDLPHHNAGRSGGSTGEKHTPSDRRNARETPVAVWGERQTPSDRVRVRTRILSEVIRGLPGRYGLPRIKLIPNGGNVYVDVEKVSEKDSHRNLAATVAVVTDKRVDFLGNHKATIYLSVLSEIKRTDPRQSIYWIGARKSTLFTAESLQELHYSWSCDIRRSKKFGSKHR</sequence>
<feature type="region of interest" description="Disordered" evidence="1">
    <location>
        <begin position="1"/>
        <end position="65"/>
    </location>
</feature>
<protein>
    <submittedName>
        <fullName evidence="2">Uncharacterized protein</fullName>
    </submittedName>
</protein>
<feature type="compositionally biased region" description="Basic and acidic residues" evidence="1">
    <location>
        <begin position="41"/>
        <end position="53"/>
    </location>
</feature>
<dbReference type="EMBL" id="CAJVCH010116596">
    <property type="protein sequence ID" value="CAG7725020.1"/>
    <property type="molecule type" value="Genomic_DNA"/>
</dbReference>
<accession>A0A8J2KDE1</accession>
<dbReference type="Proteomes" id="UP000708208">
    <property type="component" value="Unassembled WGS sequence"/>
</dbReference>
<evidence type="ECO:0000256" key="1">
    <source>
        <dbReference type="SAM" id="MobiDB-lite"/>
    </source>
</evidence>
<gene>
    <name evidence="2" type="ORF">AFUS01_LOCUS14004</name>
</gene>
<evidence type="ECO:0000313" key="2">
    <source>
        <dbReference type="EMBL" id="CAG7725020.1"/>
    </source>
</evidence>
<name>A0A8J2KDE1_9HEXA</name>
<feature type="compositionally biased region" description="Basic and acidic residues" evidence="1">
    <location>
        <begin position="10"/>
        <end position="30"/>
    </location>
</feature>
<evidence type="ECO:0000313" key="3">
    <source>
        <dbReference type="Proteomes" id="UP000708208"/>
    </source>
</evidence>
<reference evidence="2" key="1">
    <citation type="submission" date="2021-06" db="EMBL/GenBank/DDBJ databases">
        <authorList>
            <person name="Hodson N. C."/>
            <person name="Mongue J. A."/>
            <person name="Jaron S. K."/>
        </authorList>
    </citation>
    <scope>NUCLEOTIDE SEQUENCE</scope>
</reference>